<proteinExistence type="predicted"/>
<dbReference type="Pfam" id="PF00535">
    <property type="entry name" value="Glycos_transf_2"/>
    <property type="match status" value="1"/>
</dbReference>
<reference evidence="3" key="1">
    <citation type="submission" date="2016-10" db="EMBL/GenBank/DDBJ databases">
        <authorList>
            <person name="Varghese N."/>
            <person name="Submissions S."/>
        </authorList>
    </citation>
    <scope>NUCLEOTIDE SEQUENCE [LARGE SCALE GENOMIC DNA]</scope>
    <source>
        <strain evidence="3">DSM 17298</strain>
    </source>
</reference>
<evidence type="ECO:0000313" key="2">
    <source>
        <dbReference type="EMBL" id="SEG43910.1"/>
    </source>
</evidence>
<evidence type="ECO:0000313" key="3">
    <source>
        <dbReference type="Proteomes" id="UP000236736"/>
    </source>
</evidence>
<organism evidence="2 3">
    <name type="scientific">Algoriphagus boritolerans DSM 17298 = JCM 18970</name>
    <dbReference type="NCBI Taxonomy" id="1120964"/>
    <lineage>
        <taxon>Bacteria</taxon>
        <taxon>Pseudomonadati</taxon>
        <taxon>Bacteroidota</taxon>
        <taxon>Cytophagia</taxon>
        <taxon>Cytophagales</taxon>
        <taxon>Cyclobacteriaceae</taxon>
        <taxon>Algoriphagus</taxon>
    </lineage>
</organism>
<dbReference type="CDD" id="cd04186">
    <property type="entry name" value="GT_2_like_c"/>
    <property type="match status" value="1"/>
</dbReference>
<dbReference type="AlphaFoldDB" id="A0A1H6A6E2"/>
<name>A0A1H6A6E2_9BACT</name>
<evidence type="ECO:0000259" key="1">
    <source>
        <dbReference type="Pfam" id="PF00535"/>
    </source>
</evidence>
<keyword evidence="3" id="KW-1185">Reference proteome</keyword>
<dbReference type="EMBL" id="FNVR01000037">
    <property type="protein sequence ID" value="SEG43910.1"/>
    <property type="molecule type" value="Genomic_DNA"/>
</dbReference>
<dbReference type="Gene3D" id="3.90.550.10">
    <property type="entry name" value="Spore Coat Polysaccharide Biosynthesis Protein SpsA, Chain A"/>
    <property type="match status" value="1"/>
</dbReference>
<dbReference type="InterPro" id="IPR001173">
    <property type="entry name" value="Glyco_trans_2-like"/>
</dbReference>
<feature type="domain" description="Glycosyltransferase 2-like" evidence="1">
    <location>
        <begin position="8"/>
        <end position="123"/>
    </location>
</feature>
<protein>
    <submittedName>
        <fullName evidence="2">Glycosyltransferase, GT2 family</fullName>
    </submittedName>
</protein>
<dbReference type="Proteomes" id="UP000236736">
    <property type="component" value="Unassembled WGS sequence"/>
</dbReference>
<dbReference type="SUPFAM" id="SSF53448">
    <property type="entry name" value="Nucleotide-diphospho-sugar transferases"/>
    <property type="match status" value="1"/>
</dbReference>
<dbReference type="InterPro" id="IPR029044">
    <property type="entry name" value="Nucleotide-diphossugar_trans"/>
</dbReference>
<accession>A0A1H6A6E2</accession>
<keyword evidence="2" id="KW-0808">Transferase</keyword>
<dbReference type="STRING" id="1120964.GCA_001313265_06786"/>
<sequence length="319" mass="37090">MIKKILAIVVTYNGSTWIYNCLKFISNSSLLIDVLSIDNLSSDNTINKIKLEFPEIVLIQNKINLGFGQANNIGLKYALDNDYDYVFLLNQDTFIKEDTIENLIKVSETHTDFGILSPIHLNGDGTKIDLNFSNYISEMHCKGLISDILLESSKKEVYELPFVNAAAWLLPISTLKKIGGFDPIFFHYGEDDNYCQRVLYHGLKIGVVPESIVYHDRSQEFSYPFLFQDLEIFDRVVKPKLADINKDFKLEFKKQKRELDSFIFYSMLDFKIRRVLKLIKFRFHLIKMQSELKKSIEINKKTGHNYLNESFDIHTNPKL</sequence>
<gene>
    <name evidence="2" type="ORF">SAMN03080598_03938</name>
</gene>
<dbReference type="OrthoDB" id="9771846at2"/>
<dbReference type="PANTHER" id="PTHR43179">
    <property type="entry name" value="RHAMNOSYLTRANSFERASE WBBL"/>
    <property type="match status" value="1"/>
</dbReference>
<dbReference type="PANTHER" id="PTHR43179:SF7">
    <property type="entry name" value="RHAMNOSYLTRANSFERASE WBBL"/>
    <property type="match status" value="1"/>
</dbReference>
<dbReference type="RefSeq" id="WP_103926498.1">
    <property type="nucleotide sequence ID" value="NZ_FNVR01000037.1"/>
</dbReference>
<dbReference type="GO" id="GO:0016740">
    <property type="term" value="F:transferase activity"/>
    <property type="evidence" value="ECO:0007669"/>
    <property type="project" value="UniProtKB-KW"/>
</dbReference>